<evidence type="ECO:0000256" key="9">
    <source>
        <dbReference type="SAM" id="SignalP"/>
    </source>
</evidence>
<proteinExistence type="predicted"/>
<keyword evidence="4" id="KW-0336">GPI-anchor</keyword>
<feature type="region of interest" description="Disordered" evidence="8">
    <location>
        <begin position="416"/>
        <end position="440"/>
    </location>
</feature>
<dbReference type="GO" id="GO:0098552">
    <property type="term" value="C:side of membrane"/>
    <property type="evidence" value="ECO:0007669"/>
    <property type="project" value="UniProtKB-KW"/>
</dbReference>
<evidence type="ECO:0000256" key="1">
    <source>
        <dbReference type="ARBA" id="ARBA00002523"/>
    </source>
</evidence>
<gene>
    <name evidence="10" type="ORF">TEOVI_000544600</name>
</gene>
<keyword evidence="3" id="KW-1003">Cell membrane</keyword>
<feature type="region of interest" description="Disordered" evidence="8">
    <location>
        <begin position="246"/>
        <end position="267"/>
    </location>
</feature>
<protein>
    <recommendedName>
        <fullName evidence="12">Variant surface glycoprotein (VSG)</fullName>
    </recommendedName>
</protein>
<evidence type="ECO:0000256" key="3">
    <source>
        <dbReference type="ARBA" id="ARBA00022475"/>
    </source>
</evidence>
<evidence type="ECO:0008006" key="12">
    <source>
        <dbReference type="Google" id="ProtNLM"/>
    </source>
</evidence>
<feature type="chain" id="PRO_5009235194" description="Variant surface glycoprotein (VSG)" evidence="9">
    <location>
        <begin position="33"/>
        <end position="496"/>
    </location>
</feature>
<evidence type="ECO:0000256" key="5">
    <source>
        <dbReference type="ARBA" id="ARBA00023136"/>
    </source>
</evidence>
<dbReference type="SUPFAM" id="SSF118251">
    <property type="entry name" value="Variant surface glycoprotein MITAT 1.2, VSG 221, C-terminal domain"/>
    <property type="match status" value="1"/>
</dbReference>
<evidence type="ECO:0000313" key="11">
    <source>
        <dbReference type="Proteomes" id="UP000195570"/>
    </source>
</evidence>
<dbReference type="Proteomes" id="UP000195570">
    <property type="component" value="Unassembled WGS sequence"/>
</dbReference>
<evidence type="ECO:0000256" key="6">
    <source>
        <dbReference type="ARBA" id="ARBA00023180"/>
    </source>
</evidence>
<dbReference type="GeneID" id="92379386"/>
<evidence type="ECO:0000256" key="7">
    <source>
        <dbReference type="ARBA" id="ARBA00023288"/>
    </source>
</evidence>
<keyword evidence="5" id="KW-0472">Membrane</keyword>
<sequence length="496" mass="53319">MTRHRGRSNATLRKVLCAAALFLIETAQYAQSSATGDDEMNKVTTQCQEATMAAALADKYAAAARTGQDNAAQLSKLSAIWRTKASEQRSPTESAILIALAEIAAQKAAAATESYKRKAEKLQAAAMVYAKRAGYLTGLIQAARLSYATEANMLKADRSNNKMIIRTGKPNGLQGNCDGSHSQLNGVEIKAAAAGSATWKKLMYSSDRETITLFPVLHTKLTLSTSGACTVSADLSGFGPSGSSCGTTWSSATNPRPQTTATTGPKPEAIYKEDNVGGDCAISKVEQDDTDKELHTLLRATCEAQKVYNQAIDSVADLTLDTVLENTAMILAVRNSDERFKSLKGKDVDSAAEKIKTTIKAFLGGSPEKFTQLFITKITDEDVEYRGAEETTKAKRKDLAQKSDSATAITYFLDKKTPKPQPETAKTSSATDKCKADTDENKCTEDEDCEHKGGKCKLKEGVKVENDAKTTNTTGNNYVVTHKASLFMALFTIINS</sequence>
<dbReference type="VEuPathDB" id="TriTrypDB:TEOVI_000544600"/>
<comment type="function">
    <text evidence="1">VSG forms a coat on the surface of the parasite. The trypanosome evades the immune response of the host by expressing a series of antigenically distinct VSGs from an estimated 1000 VSG genes.</text>
</comment>
<name>A0A1G4I4V9_TRYEQ</name>
<keyword evidence="9" id="KW-0732">Signal</keyword>
<keyword evidence="7" id="KW-0449">Lipoprotein</keyword>
<comment type="subcellular location">
    <subcellularLocation>
        <location evidence="2">Cell membrane</location>
        <topology evidence="2">Lipid-anchor</topology>
        <topology evidence="2">GPI-anchor</topology>
    </subcellularLocation>
</comment>
<keyword evidence="6" id="KW-0325">Glycoprotein</keyword>
<organism evidence="10 11">
    <name type="scientific">Trypanosoma equiperdum</name>
    <dbReference type="NCBI Taxonomy" id="5694"/>
    <lineage>
        <taxon>Eukaryota</taxon>
        <taxon>Discoba</taxon>
        <taxon>Euglenozoa</taxon>
        <taxon>Kinetoplastea</taxon>
        <taxon>Metakinetoplastina</taxon>
        <taxon>Trypanosomatida</taxon>
        <taxon>Trypanosomatidae</taxon>
        <taxon>Trypanosoma</taxon>
    </lineage>
</organism>
<feature type="compositionally biased region" description="Polar residues" evidence="8">
    <location>
        <begin position="246"/>
        <end position="263"/>
    </location>
</feature>
<dbReference type="EMBL" id="CZPT02000623">
    <property type="protein sequence ID" value="SCU66839.1"/>
    <property type="molecule type" value="Genomic_DNA"/>
</dbReference>
<feature type="signal peptide" evidence="9">
    <location>
        <begin position="1"/>
        <end position="32"/>
    </location>
</feature>
<evidence type="ECO:0000256" key="4">
    <source>
        <dbReference type="ARBA" id="ARBA00022622"/>
    </source>
</evidence>
<keyword evidence="11" id="KW-1185">Reference proteome</keyword>
<dbReference type="InterPro" id="IPR027446">
    <property type="entry name" value="VSG_C_dom_sf"/>
</dbReference>
<evidence type="ECO:0000256" key="8">
    <source>
        <dbReference type="SAM" id="MobiDB-lite"/>
    </source>
</evidence>
<accession>A0A1G4I4V9</accession>
<dbReference type="AlphaFoldDB" id="A0A1G4I4V9"/>
<evidence type="ECO:0000256" key="2">
    <source>
        <dbReference type="ARBA" id="ARBA00004609"/>
    </source>
</evidence>
<evidence type="ECO:0000313" key="10">
    <source>
        <dbReference type="EMBL" id="SCU66839.1"/>
    </source>
</evidence>
<dbReference type="SUPFAM" id="SSF58087">
    <property type="entry name" value="Variant surface glycoprotein (N-terminal domain)"/>
    <property type="match status" value="1"/>
</dbReference>
<reference evidence="10" key="1">
    <citation type="submission" date="2016-09" db="EMBL/GenBank/DDBJ databases">
        <authorList>
            <person name="Hebert L."/>
            <person name="Moumen B."/>
        </authorList>
    </citation>
    <scope>NUCLEOTIDE SEQUENCE [LARGE SCALE GENOMIC DNA]</scope>
    <source>
        <strain evidence="10">OVI</strain>
    </source>
</reference>
<dbReference type="RefSeq" id="XP_067078240.1">
    <property type="nucleotide sequence ID" value="XM_067222139.1"/>
</dbReference>
<dbReference type="GO" id="GO:0005886">
    <property type="term" value="C:plasma membrane"/>
    <property type="evidence" value="ECO:0007669"/>
    <property type="project" value="UniProtKB-SubCell"/>
</dbReference>
<comment type="caution">
    <text evidence="10">The sequence shown here is derived from an EMBL/GenBank/DDBJ whole genome shotgun (WGS) entry which is preliminary data.</text>
</comment>